<name>A0A444X9T6_ARAHY</name>
<gene>
    <name evidence="1" type="ORF">Ahy_B10g106129</name>
</gene>
<dbReference type="Gramene" id="arahy.Tifrunner.gnm2.ann2.Ah20g484700.1">
    <property type="protein sequence ID" value="arahy.Tifrunner.gnm2.ann2.Ah20g484700.1-CDS-1"/>
    <property type="gene ID" value="arahy.Tifrunner.gnm2.ann2.Ah20g484700"/>
</dbReference>
<dbReference type="PANTHER" id="PTHR33702">
    <property type="entry name" value="BNAA09G40010D PROTEIN"/>
    <property type="match status" value="1"/>
</dbReference>
<dbReference type="AlphaFoldDB" id="A0A444X9T6"/>
<dbReference type="EMBL" id="SDMP01000020">
    <property type="protein sequence ID" value="RYQ86457.1"/>
    <property type="molecule type" value="Genomic_DNA"/>
</dbReference>
<keyword evidence="2" id="KW-1185">Reference proteome</keyword>
<evidence type="ECO:0000313" key="2">
    <source>
        <dbReference type="Proteomes" id="UP000289738"/>
    </source>
</evidence>
<proteinExistence type="predicted"/>
<reference evidence="1 2" key="1">
    <citation type="submission" date="2019-01" db="EMBL/GenBank/DDBJ databases">
        <title>Sequencing of cultivated peanut Arachis hypogaea provides insights into genome evolution and oil improvement.</title>
        <authorList>
            <person name="Chen X."/>
        </authorList>
    </citation>
    <scope>NUCLEOTIDE SEQUENCE [LARGE SCALE GENOMIC DNA]</scope>
    <source>
        <strain evidence="2">cv. Fuhuasheng</strain>
        <tissue evidence="1">Leaves</tissue>
    </source>
</reference>
<organism evidence="1 2">
    <name type="scientific">Arachis hypogaea</name>
    <name type="common">Peanut</name>
    <dbReference type="NCBI Taxonomy" id="3818"/>
    <lineage>
        <taxon>Eukaryota</taxon>
        <taxon>Viridiplantae</taxon>
        <taxon>Streptophyta</taxon>
        <taxon>Embryophyta</taxon>
        <taxon>Tracheophyta</taxon>
        <taxon>Spermatophyta</taxon>
        <taxon>Magnoliopsida</taxon>
        <taxon>eudicotyledons</taxon>
        <taxon>Gunneridae</taxon>
        <taxon>Pentapetalae</taxon>
        <taxon>rosids</taxon>
        <taxon>fabids</taxon>
        <taxon>Fabales</taxon>
        <taxon>Fabaceae</taxon>
        <taxon>Papilionoideae</taxon>
        <taxon>50 kb inversion clade</taxon>
        <taxon>dalbergioids sensu lato</taxon>
        <taxon>Dalbergieae</taxon>
        <taxon>Pterocarpus clade</taxon>
        <taxon>Arachis</taxon>
    </lineage>
</organism>
<sequence>MEGITVSVYKSFKDFQKRRRYRKLHGSGRRSKSEQLGSRRGTRFWGWRVKVAPKIRIRRVPSPKKMLLWLRDAYVRMMLGFANSRVMTMNASATGFGGPYSVAIGGLGPAQPKEYDEKVIVQIYKSLVAAGNSASVCNLGV</sequence>
<dbReference type="STRING" id="3818.A0A444X9T6"/>
<protein>
    <submittedName>
        <fullName evidence="1">Uncharacterized protein</fullName>
    </submittedName>
</protein>
<comment type="caution">
    <text evidence="1">The sequence shown here is derived from an EMBL/GenBank/DDBJ whole genome shotgun (WGS) entry which is preliminary data.</text>
</comment>
<dbReference type="Proteomes" id="UP000289738">
    <property type="component" value="Chromosome B10"/>
</dbReference>
<accession>A0A444X9T6</accession>
<evidence type="ECO:0000313" key="1">
    <source>
        <dbReference type="EMBL" id="RYQ86457.1"/>
    </source>
</evidence>
<dbReference type="PANTHER" id="PTHR33702:SF5">
    <property type="entry name" value="OS01G0308600 PROTEIN"/>
    <property type="match status" value="1"/>
</dbReference>